<dbReference type="OrthoDB" id="430315at2759"/>
<dbReference type="AlphaFoldDB" id="C4J3M1"/>
<dbReference type="KEGG" id="zma:100501485"/>
<feature type="region of interest" description="Disordered" evidence="1">
    <location>
        <begin position="139"/>
        <end position="229"/>
    </location>
</feature>
<organism evidence="2">
    <name type="scientific">Zea mays</name>
    <name type="common">Maize</name>
    <dbReference type="NCBI Taxonomy" id="4577"/>
    <lineage>
        <taxon>Eukaryota</taxon>
        <taxon>Viridiplantae</taxon>
        <taxon>Streptophyta</taxon>
        <taxon>Embryophyta</taxon>
        <taxon>Tracheophyta</taxon>
        <taxon>Spermatophyta</taxon>
        <taxon>Magnoliopsida</taxon>
        <taxon>Liliopsida</taxon>
        <taxon>Poales</taxon>
        <taxon>Poaceae</taxon>
        <taxon>PACMAD clade</taxon>
        <taxon>Panicoideae</taxon>
        <taxon>Andropogonodae</taxon>
        <taxon>Andropogoneae</taxon>
        <taxon>Tripsacinae</taxon>
        <taxon>Zea</taxon>
    </lineage>
</organism>
<feature type="compositionally biased region" description="Low complexity" evidence="1">
    <location>
        <begin position="187"/>
        <end position="217"/>
    </location>
</feature>
<evidence type="ECO:0000313" key="2">
    <source>
        <dbReference type="EMBL" id="ACR35771.1"/>
    </source>
</evidence>
<reference evidence="2" key="2">
    <citation type="submission" date="2012-06" db="EMBL/GenBank/DDBJ databases">
        <authorList>
            <person name="Yu Y."/>
            <person name="Currie J."/>
            <person name="Lomeli R."/>
            <person name="Angelova A."/>
            <person name="Collura K."/>
            <person name="Wissotski M."/>
            <person name="Campos D."/>
            <person name="Kudrna D."/>
            <person name="Golser W."/>
            <person name="Ashely E."/>
            <person name="Descour A."/>
            <person name="Fernandes J."/>
            <person name="Soderlund C."/>
            <person name="Walbot V."/>
        </authorList>
    </citation>
    <scope>NUCLEOTIDE SEQUENCE</scope>
    <source>
        <strain evidence="2">B73</strain>
    </source>
</reference>
<feature type="compositionally biased region" description="Basic and acidic residues" evidence="1">
    <location>
        <begin position="14"/>
        <end position="24"/>
    </location>
</feature>
<feature type="compositionally biased region" description="Basic residues" evidence="1">
    <location>
        <begin position="219"/>
        <end position="229"/>
    </location>
</feature>
<dbReference type="EMBL" id="BT085418">
    <property type="protein sequence ID" value="ACR35771.1"/>
    <property type="molecule type" value="mRNA"/>
</dbReference>
<name>C4J3M1_MAIZE</name>
<feature type="region of interest" description="Disordered" evidence="1">
    <location>
        <begin position="1"/>
        <end position="24"/>
    </location>
</feature>
<dbReference type="RefSeq" id="NP_001309851.1">
    <property type="nucleotide sequence ID" value="NM_001322922.1"/>
</dbReference>
<dbReference type="GeneID" id="100501485"/>
<reference evidence="2" key="1">
    <citation type="journal article" date="2009" name="PLoS Genet.">
        <title>Sequencing, mapping, and analysis of 27,455 maize full-length cDNAs.</title>
        <authorList>
            <person name="Soderlund C."/>
            <person name="Descour A."/>
            <person name="Kudrna D."/>
            <person name="Bomhoff M."/>
            <person name="Boyd L."/>
            <person name="Currie J."/>
            <person name="Angelova A."/>
            <person name="Collura K."/>
            <person name="Wissotski M."/>
            <person name="Ashley E."/>
            <person name="Morrow D."/>
            <person name="Fernandes J."/>
            <person name="Walbot V."/>
            <person name="Yu Y."/>
        </authorList>
    </citation>
    <scope>NUCLEOTIDE SEQUENCE</scope>
    <source>
        <strain evidence="2">B73</strain>
    </source>
</reference>
<protein>
    <submittedName>
        <fullName evidence="2">Uncharacterized protein</fullName>
    </submittedName>
</protein>
<proteinExistence type="evidence at transcript level"/>
<sequence>MSAGVPPTSQTLSGEEHDSDGADGERSVKKIADLQCDVMVGLDRFTRCILPFRWVFSLTLACCERFDPACGPFFFYRCHCQFTFQRHGRASRFLFRDGVRAQRERKHCFRWIHRLFLSLIVRPPRFFFGRNVQPEIVERPWSNGGGTGRPDAADAAAGRWARRRPGRAGRDAGRQLLARQPRHGRRAAGAGAPGLAPRAAPARSRRPAAGAVVPAAATHPRHGHARTCA</sequence>
<evidence type="ECO:0000256" key="1">
    <source>
        <dbReference type="SAM" id="MobiDB-lite"/>
    </source>
</evidence>
<feature type="compositionally biased region" description="Low complexity" evidence="1">
    <location>
        <begin position="149"/>
        <end position="159"/>
    </location>
</feature>
<accession>C4J3M1</accession>